<feature type="region of interest" description="Disordered" evidence="1">
    <location>
        <begin position="540"/>
        <end position="599"/>
    </location>
</feature>
<organism evidence="2 3">
    <name type="scientific">Gymnopus androsaceus JB14</name>
    <dbReference type="NCBI Taxonomy" id="1447944"/>
    <lineage>
        <taxon>Eukaryota</taxon>
        <taxon>Fungi</taxon>
        <taxon>Dikarya</taxon>
        <taxon>Basidiomycota</taxon>
        <taxon>Agaricomycotina</taxon>
        <taxon>Agaricomycetes</taxon>
        <taxon>Agaricomycetidae</taxon>
        <taxon>Agaricales</taxon>
        <taxon>Marasmiineae</taxon>
        <taxon>Omphalotaceae</taxon>
        <taxon>Gymnopus</taxon>
    </lineage>
</organism>
<name>A0A6A4H0M3_9AGAR</name>
<gene>
    <name evidence="2" type="ORF">BT96DRAFT_945558</name>
</gene>
<evidence type="ECO:0000313" key="2">
    <source>
        <dbReference type="EMBL" id="KAE9391208.1"/>
    </source>
</evidence>
<accession>A0A6A4H0M3</accession>
<feature type="compositionally biased region" description="Acidic residues" evidence="1">
    <location>
        <begin position="571"/>
        <end position="586"/>
    </location>
</feature>
<reference evidence="2" key="1">
    <citation type="journal article" date="2019" name="Environ. Microbiol.">
        <title>Fungal ecological strategies reflected in gene transcription - a case study of two litter decomposers.</title>
        <authorList>
            <person name="Barbi F."/>
            <person name="Kohler A."/>
            <person name="Barry K."/>
            <person name="Baskaran P."/>
            <person name="Daum C."/>
            <person name="Fauchery L."/>
            <person name="Ihrmark K."/>
            <person name="Kuo A."/>
            <person name="LaButti K."/>
            <person name="Lipzen A."/>
            <person name="Morin E."/>
            <person name="Grigoriev I.V."/>
            <person name="Henrissat B."/>
            <person name="Lindahl B."/>
            <person name="Martin F."/>
        </authorList>
    </citation>
    <scope>NUCLEOTIDE SEQUENCE</scope>
    <source>
        <strain evidence="2">JB14</strain>
    </source>
</reference>
<dbReference type="Proteomes" id="UP000799118">
    <property type="component" value="Unassembled WGS sequence"/>
</dbReference>
<dbReference type="EMBL" id="ML769633">
    <property type="protein sequence ID" value="KAE9391208.1"/>
    <property type="molecule type" value="Genomic_DNA"/>
</dbReference>
<protein>
    <submittedName>
        <fullName evidence="2">Uncharacterized protein</fullName>
    </submittedName>
</protein>
<dbReference type="AlphaFoldDB" id="A0A6A4H0M3"/>
<keyword evidence="3" id="KW-1185">Reference proteome</keyword>
<feature type="region of interest" description="Disordered" evidence="1">
    <location>
        <begin position="231"/>
        <end position="256"/>
    </location>
</feature>
<evidence type="ECO:0000313" key="3">
    <source>
        <dbReference type="Proteomes" id="UP000799118"/>
    </source>
</evidence>
<feature type="compositionally biased region" description="Basic and acidic residues" evidence="1">
    <location>
        <begin position="553"/>
        <end position="570"/>
    </location>
</feature>
<sequence length="599" mass="69211">MHPWTTLEEFLSEAEVEKELALEDEQRLQERKRDPLHKTRAAKFMKYLLNIEENQEKLSKDMQVFKKSLQTTRQSSTLVDRRTMLTRCIKAVEELRAIYMPGLLQLLVDKKLPTSHNSNAIPEEGKIWFPSLLVCGSGWVGCPKCQPDPDPVLHPDPTCRVKACMLIFKNANVRGQRDSGRSREVIDGIHQRANGWAEHYCRNRSVLLALLGPGDWELELQPLHNGDVRSYTDVARKKGPGRQGTNEEDAEKSGEEPMDGILELPWLHFSHEQFSKVPGWKKGATGLGLQDIHAQIALKEEEEAQKAQQDAQEGIREEEELCCNRSIGNTEFVMVMLEAEEHQLSIVQAQYWQAWLAKLRLVGGNQEKLGWQELHEKDVHCMLDLEDAEHWKKCKHHWVKQLIPVLGMSGEEGENTEEEEEEYEEGEVGEGYWLVSWIWIESDNTNLATDQLLHAGLRVEWSKGYARVQQWEEEAEIIPEEMQSTMVHWRRRRNDGRKGQRSLNLRVRKGWIGHRKRREDIAIGGEVAQEELQDLFQVAGEAEGESEDDDEWKDEKGDTRRKGNEGQEKEREEEEEEEEDDYDLEELANAGKYSANLDI</sequence>
<evidence type="ECO:0000256" key="1">
    <source>
        <dbReference type="SAM" id="MobiDB-lite"/>
    </source>
</evidence>
<proteinExistence type="predicted"/>
<feature type="compositionally biased region" description="Acidic residues" evidence="1">
    <location>
        <begin position="542"/>
        <end position="552"/>
    </location>
</feature>